<reference evidence="1" key="1">
    <citation type="journal article" date="2002" name="Nature">
        <title>The genome sequence and structure of rice chromosome 1.</title>
        <authorList>
            <person name="Sasaki T."/>
            <person name="Matsumoto T."/>
            <person name="Yamamoto K."/>
            <person name="Sakata K."/>
            <person name="Baba T."/>
            <person name="Katayose Y."/>
            <person name="Wu J."/>
            <person name="Niimura Y."/>
            <person name="Cheng Z."/>
            <person name="Nagamura Y."/>
            <person name="Antonio B.A."/>
            <person name="Kanamori H."/>
            <person name="Hosokawa S."/>
            <person name="Masukawa M."/>
            <person name="Arikawa K."/>
            <person name="Chiden Y."/>
            <person name="Hayashi M."/>
            <person name="Okamoto M."/>
            <person name="Ando T."/>
            <person name="Aoki H."/>
            <person name="Arita K."/>
            <person name="Hamada M."/>
            <person name="Harada C."/>
            <person name="Hijishita S."/>
            <person name="Honda M."/>
            <person name="Ichikawa Y."/>
            <person name="Idonuma A."/>
            <person name="Iijima M."/>
            <person name="Ikeda M."/>
            <person name="Ikeno M."/>
            <person name="Itoh S."/>
            <person name="Itoh T."/>
            <person name="Itoh Y."/>
            <person name="Itoh Y."/>
            <person name="Iwabuchi A."/>
            <person name="Kamiya K."/>
            <person name="Karasawa W."/>
            <person name="Katagiri S."/>
            <person name="Kikuta A."/>
            <person name="Kobayashi N."/>
            <person name="Kono I."/>
            <person name="Machita K."/>
            <person name="Maehara T."/>
            <person name="Mizuno H."/>
            <person name="Mizubayashi T."/>
            <person name="Mukai Y."/>
            <person name="Nagasaki H."/>
            <person name="Nakashima M."/>
            <person name="Nakama Y."/>
            <person name="Nakamichi Y."/>
            <person name="Nakamura M."/>
            <person name="Namiki N."/>
            <person name="Negishi M."/>
            <person name="Ohta I."/>
            <person name="Ono N."/>
            <person name="Saji S."/>
            <person name="Sakai K."/>
            <person name="Shibata M."/>
            <person name="Shimokawa T."/>
            <person name="Shomura A."/>
            <person name="Song J."/>
            <person name="Takazaki Y."/>
            <person name="Terasawa K."/>
            <person name="Tsuji K."/>
            <person name="Waki K."/>
            <person name="Yamagata H."/>
            <person name="Yamane H."/>
            <person name="Yoshiki S."/>
            <person name="Yoshihara R."/>
            <person name="Yukawa K."/>
            <person name="Zhong H."/>
            <person name="Iwama H."/>
            <person name="Endo T."/>
            <person name="Ito H."/>
            <person name="Hahn J.H."/>
            <person name="Kim H.I."/>
            <person name="Eun M.Y."/>
            <person name="Yano M."/>
            <person name="Jiang J."/>
            <person name="Gojobori T."/>
        </authorList>
    </citation>
    <scope>NUCLEOTIDE SEQUENCE [LARGE SCALE GENOMIC DNA]</scope>
</reference>
<evidence type="ECO:0000313" key="1">
    <source>
        <dbReference type="EMBL" id="BAD73762.1"/>
    </source>
</evidence>
<accession>Q5QLG5</accession>
<dbReference type="Proteomes" id="UP000817658">
    <property type="component" value="Chromosome 1"/>
</dbReference>
<dbReference type="AlphaFoldDB" id="Q5QLG5"/>
<organism evidence="1">
    <name type="scientific">Oryza sativa subsp. japonica</name>
    <name type="common">Rice</name>
    <dbReference type="NCBI Taxonomy" id="39947"/>
    <lineage>
        <taxon>Eukaryota</taxon>
        <taxon>Viridiplantae</taxon>
        <taxon>Streptophyta</taxon>
        <taxon>Embryophyta</taxon>
        <taxon>Tracheophyta</taxon>
        <taxon>Spermatophyta</taxon>
        <taxon>Magnoliopsida</taxon>
        <taxon>Liliopsida</taxon>
        <taxon>Poales</taxon>
        <taxon>Poaceae</taxon>
        <taxon>BOP clade</taxon>
        <taxon>Oryzoideae</taxon>
        <taxon>Oryzeae</taxon>
        <taxon>Oryzinae</taxon>
        <taxon>Oryza</taxon>
        <taxon>Oryza sativa</taxon>
    </lineage>
</organism>
<proteinExistence type="predicted"/>
<protein>
    <submittedName>
        <fullName evidence="1">Uncharacterized protein</fullName>
    </submittedName>
</protein>
<dbReference type="EMBL" id="AP004363">
    <property type="protein sequence ID" value="BAD73762.1"/>
    <property type="molecule type" value="Genomic_DNA"/>
</dbReference>
<name>Q5QLG5_ORYSJ</name>
<gene>
    <name evidence="1" type="primary">P0019E03.31</name>
</gene>
<sequence>MLMRRVGMGPMVVEDCREVQIRGNAASCRVTTWDPAICGPRRSMPCHVPLANAPKSQLKSQSDTVV</sequence>